<dbReference type="SUPFAM" id="SSF81301">
    <property type="entry name" value="Nucleotidyltransferase"/>
    <property type="match status" value="1"/>
</dbReference>
<dbReference type="RefSeq" id="WP_106252421.1">
    <property type="nucleotide sequence ID" value="NZ_PVZC01000010.1"/>
</dbReference>
<evidence type="ECO:0000256" key="1">
    <source>
        <dbReference type="ARBA" id="ARBA00022679"/>
    </source>
</evidence>
<dbReference type="AlphaFoldDB" id="A0A2T0PTS5"/>
<gene>
    <name evidence="3" type="ORF">CLV72_11062</name>
</gene>
<proteinExistence type="predicted"/>
<dbReference type="OrthoDB" id="4066793at2"/>
<dbReference type="InterPro" id="IPR025184">
    <property type="entry name" value="AadA_C"/>
</dbReference>
<dbReference type="GO" id="GO:0016740">
    <property type="term" value="F:transferase activity"/>
    <property type="evidence" value="ECO:0007669"/>
    <property type="project" value="UniProtKB-KW"/>
</dbReference>
<keyword evidence="4" id="KW-1185">Reference proteome</keyword>
<dbReference type="EMBL" id="PVZC01000010">
    <property type="protein sequence ID" value="PRX92302.1"/>
    <property type="molecule type" value="Genomic_DNA"/>
</dbReference>
<protein>
    <submittedName>
        <fullName evidence="3">Uncharacterized protein DUF4111</fullName>
    </submittedName>
</protein>
<comment type="caution">
    <text evidence="3">The sequence shown here is derived from an EMBL/GenBank/DDBJ whole genome shotgun (WGS) entry which is preliminary data.</text>
</comment>
<name>A0A2T0PTS5_9ACTN</name>
<dbReference type="Pfam" id="PF13427">
    <property type="entry name" value="AadA_C"/>
    <property type="match status" value="1"/>
</dbReference>
<dbReference type="InterPro" id="IPR043519">
    <property type="entry name" value="NT_sf"/>
</dbReference>
<evidence type="ECO:0000259" key="2">
    <source>
        <dbReference type="Pfam" id="PF13427"/>
    </source>
</evidence>
<dbReference type="Proteomes" id="UP000237846">
    <property type="component" value="Unassembled WGS sequence"/>
</dbReference>
<evidence type="ECO:0000313" key="3">
    <source>
        <dbReference type="EMBL" id="PRX92302.1"/>
    </source>
</evidence>
<reference evidence="3 4" key="1">
    <citation type="submission" date="2018-03" db="EMBL/GenBank/DDBJ databases">
        <title>Genomic Encyclopedia of Archaeal and Bacterial Type Strains, Phase II (KMG-II): from individual species to whole genera.</title>
        <authorList>
            <person name="Goeker M."/>
        </authorList>
    </citation>
    <scope>NUCLEOTIDE SEQUENCE [LARGE SCALE GENOMIC DNA]</scope>
    <source>
        <strain evidence="3 4">DSM 45601</strain>
    </source>
</reference>
<feature type="domain" description="Adenylyltransferase AadA C-terminal" evidence="2">
    <location>
        <begin position="185"/>
        <end position="240"/>
    </location>
</feature>
<organism evidence="3 4">
    <name type="scientific">Allonocardiopsis opalescens</name>
    <dbReference type="NCBI Taxonomy" id="1144618"/>
    <lineage>
        <taxon>Bacteria</taxon>
        <taxon>Bacillati</taxon>
        <taxon>Actinomycetota</taxon>
        <taxon>Actinomycetes</taxon>
        <taxon>Streptosporangiales</taxon>
        <taxon>Allonocardiopsis</taxon>
    </lineage>
</organism>
<keyword evidence="1" id="KW-0808">Transferase</keyword>
<accession>A0A2T0PTS5</accession>
<sequence length="274" mass="29996">MAKHPLAWRVAEQFLAEADAAAPGLVEGLYLTGSAALDDFRPHTSDVDAVVITAKRPDQAGLAALRTAHARLRETYPRPRFEGVHLTWADLAAHPGDCPNTPYAQGGRFRPSGRFELNPVTWHVLATKGLAVRGPARDELDVHDVRDGLVSWSLGNLEQYWVRWRERASRIVTPRGLAALGSLAPTWGVLGVSRLHFTLFTREITSKSGAGRYALHAFPARWHAVVNEALRMRRGSSAPSLYASAMARRRAALDYIEMVLDSALSPRLAAAPTA</sequence>
<evidence type="ECO:0000313" key="4">
    <source>
        <dbReference type="Proteomes" id="UP000237846"/>
    </source>
</evidence>